<reference evidence="1 2" key="1">
    <citation type="submission" date="2024-01" db="EMBL/GenBank/DDBJ databases">
        <title>Genome insights into Plantactinospora sonchi sp. nov.</title>
        <authorList>
            <person name="Wang L."/>
        </authorList>
    </citation>
    <scope>NUCLEOTIDE SEQUENCE [LARGE SCALE GENOMIC DNA]</scope>
    <source>
        <strain evidence="1 2">NEAU-QY2</strain>
    </source>
</reference>
<name>A0ABU7S452_9ACTN</name>
<organism evidence="1 2">
    <name type="scientific">Plantactinospora sonchi</name>
    <dbReference type="NCBI Taxonomy" id="1544735"/>
    <lineage>
        <taxon>Bacteria</taxon>
        <taxon>Bacillati</taxon>
        <taxon>Actinomycetota</taxon>
        <taxon>Actinomycetes</taxon>
        <taxon>Micromonosporales</taxon>
        <taxon>Micromonosporaceae</taxon>
        <taxon>Plantactinospora</taxon>
    </lineage>
</organism>
<dbReference type="EMBL" id="JAZGQK010000038">
    <property type="protein sequence ID" value="MEE6263536.1"/>
    <property type="molecule type" value="Genomic_DNA"/>
</dbReference>
<sequence>MVQPYDPPRLVLVGDFTEQTRLVGGWMFVDGPFYGGWWNG</sequence>
<keyword evidence="2" id="KW-1185">Reference proteome</keyword>
<evidence type="ECO:0000313" key="1">
    <source>
        <dbReference type="EMBL" id="MEE6263536.1"/>
    </source>
</evidence>
<dbReference type="Proteomes" id="UP001332243">
    <property type="component" value="Unassembled WGS sequence"/>
</dbReference>
<accession>A0ABU7S452</accession>
<gene>
    <name evidence="1" type="ORF">V1633_34175</name>
</gene>
<proteinExistence type="predicted"/>
<dbReference type="RefSeq" id="WP_331218430.1">
    <property type="nucleotide sequence ID" value="NZ_JAZGQK010000038.1"/>
</dbReference>
<evidence type="ECO:0000313" key="2">
    <source>
        <dbReference type="Proteomes" id="UP001332243"/>
    </source>
</evidence>
<protein>
    <submittedName>
        <fullName evidence="1">Lasso RiPP family leader peptide-containing protein</fullName>
    </submittedName>
</protein>
<comment type="caution">
    <text evidence="1">The sequence shown here is derived from an EMBL/GenBank/DDBJ whole genome shotgun (WGS) entry which is preliminary data.</text>
</comment>
<dbReference type="NCBIfam" id="NF033521">
    <property type="entry name" value="lasso_leader_L3"/>
    <property type="match status" value="1"/>
</dbReference>